<evidence type="ECO:0000256" key="1">
    <source>
        <dbReference type="ARBA" id="ARBA00004482"/>
    </source>
</evidence>
<comment type="subcellular location">
    <subcellularLocation>
        <location evidence="1">Host endoplasmic reticulum membrane</location>
        <topology evidence="1">Single-pass type I membrane protein</topology>
    </subcellularLocation>
</comment>
<dbReference type="Proteomes" id="UP000099188">
    <property type="component" value="Segment"/>
</dbReference>
<accession>Q8QRV1</accession>
<evidence type="ECO:0000313" key="15">
    <source>
        <dbReference type="Proteomes" id="UP000099188"/>
    </source>
</evidence>
<keyword evidence="15" id="KW-1185">Reference proteome</keyword>
<name>Q8QRV1_9BETA</name>
<dbReference type="InterPro" id="IPR012536">
    <property type="entry name" value="CMV_US"/>
</dbReference>
<evidence type="ECO:0000256" key="12">
    <source>
        <dbReference type="SAM" id="Phobius"/>
    </source>
</evidence>
<evidence type="ECO:0000256" key="5">
    <source>
        <dbReference type="ARBA" id="ARBA00022870"/>
    </source>
</evidence>
<evidence type="ECO:0000256" key="8">
    <source>
        <dbReference type="ARBA" id="ARBA00023157"/>
    </source>
</evidence>
<evidence type="ECO:0000313" key="14">
    <source>
        <dbReference type="EMBL" id="QXV67905.1"/>
    </source>
</evidence>
<reference evidence="13 15" key="1">
    <citation type="journal article" date="2003" name="J. Gen. Virol.">
        <title>The human cytomegalovirus genome revisited: comparison with the chimpanzee cytomegalovirus genome.</title>
        <authorList>
            <person name="Davison A.J."/>
            <person name="Dolan A."/>
            <person name="Akter P."/>
            <person name="Addison C."/>
            <person name="Dargan D.J."/>
            <person name="Alcendor D.J."/>
            <person name="McGeoch D.J."/>
            <person name="Hayward G.S."/>
        </authorList>
    </citation>
    <scope>NUCLEOTIDE SEQUENCE [LARGE SCALE GENOMIC DNA]</scope>
    <source>
        <strain evidence="13">Heberling</strain>
    </source>
</reference>
<evidence type="ECO:0000313" key="13">
    <source>
        <dbReference type="EMBL" id="AAM00787.1"/>
    </source>
</evidence>
<keyword evidence="7 12" id="KW-0472">Membrane</keyword>
<dbReference type="OrthoDB" id="33606at10239"/>
<reference evidence="14" key="2">
    <citation type="submission" date="2021-05" db="EMBL/GenBank/DDBJ databases">
        <title>Cloning and multi-omic analysis of chimpanzee cytomegalovirus: a resource for comparative functional genomics.</title>
        <authorList>
            <person name="Phan Q.V."/>
        </authorList>
    </citation>
    <scope>NUCLEOTIDE SEQUENCE</scope>
    <source>
        <strain evidence="14">Heberling</strain>
    </source>
</reference>
<sequence>MGVPCLVWCFAVLLCVWGALCAAEDDYGEDDYEGFSSQRHAFLYRNKVDTYEADCVVRDGVLEAEWRVRGSFFPEDGLLGRVSWQGHRGRRWGHLEAPRREVSRDSATFRLTQRVPPELDYLILNIIPCMRCKPLWCEPRYHIRYLNYGTSMDNLQRLHYEYRHWELGFVLGLQLLAVLMLGYVFAKMVYELSRYHYMRYHACVPQKCHPVKPLY</sequence>
<dbReference type="EMBL" id="AF480884">
    <property type="protein sequence ID" value="AAM00787.1"/>
    <property type="molecule type" value="Genomic_DNA"/>
</dbReference>
<keyword evidence="4" id="KW-0732">Signal</keyword>
<dbReference type="KEGG" id="vg:935447"/>
<dbReference type="GO" id="GO:0044167">
    <property type="term" value="C:host cell endoplasmic reticulum membrane"/>
    <property type="evidence" value="ECO:0007669"/>
    <property type="project" value="UniProtKB-SubCell"/>
</dbReference>
<keyword evidence="5" id="KW-1043">Host membrane</keyword>
<keyword evidence="8" id="KW-1015">Disulfide bond</keyword>
<gene>
    <name evidence="13" type="primary">US8</name>
    <name evidence="13" type="ORF">CCMVgp139</name>
</gene>
<evidence type="ECO:0000256" key="6">
    <source>
        <dbReference type="ARBA" id="ARBA00022989"/>
    </source>
</evidence>
<evidence type="ECO:0000256" key="10">
    <source>
        <dbReference type="ARBA" id="ARBA00023184"/>
    </source>
</evidence>
<keyword evidence="11" id="KW-0393">Immunoglobulin domain</keyword>
<keyword evidence="3 12" id="KW-0812">Transmembrane</keyword>
<evidence type="ECO:0000256" key="9">
    <source>
        <dbReference type="ARBA" id="ARBA00023180"/>
    </source>
</evidence>
<evidence type="ECO:0000256" key="7">
    <source>
        <dbReference type="ARBA" id="ARBA00023136"/>
    </source>
</evidence>
<dbReference type="Pfam" id="PF08001">
    <property type="entry name" value="CMV_US"/>
    <property type="match status" value="1"/>
</dbReference>
<evidence type="ECO:0000256" key="4">
    <source>
        <dbReference type="ARBA" id="ARBA00022729"/>
    </source>
</evidence>
<keyword evidence="6 12" id="KW-1133">Transmembrane helix</keyword>
<dbReference type="GO" id="GO:0052031">
    <property type="term" value="P:symbiont-mediated perturbation of host defense response"/>
    <property type="evidence" value="ECO:0007669"/>
    <property type="project" value="InterPro"/>
</dbReference>
<comment type="similarity">
    <text evidence="2">Belongs to the cytomegalovirus US6 family.</text>
</comment>
<feature type="transmembrane region" description="Helical" evidence="12">
    <location>
        <begin position="167"/>
        <end position="190"/>
    </location>
</feature>
<dbReference type="RefSeq" id="NP_612781.1">
    <property type="nucleotide sequence ID" value="NC_003521.1"/>
</dbReference>
<evidence type="ECO:0000256" key="3">
    <source>
        <dbReference type="ARBA" id="ARBA00022692"/>
    </source>
</evidence>
<protein>
    <submittedName>
        <fullName evidence="13">Membrane glycoprotein US8</fullName>
    </submittedName>
</protein>
<keyword evidence="9" id="KW-0325">Glycoprotein</keyword>
<proteinExistence type="inferred from homology"/>
<evidence type="ECO:0000256" key="2">
    <source>
        <dbReference type="ARBA" id="ARBA00006952"/>
    </source>
</evidence>
<organism evidence="13 15">
    <name type="scientific">Panine betaherpesvirus 2</name>
    <name type="common">Chimpanzee cytomegalovirus</name>
    <dbReference type="NCBI Taxonomy" id="188763"/>
    <lineage>
        <taxon>Viruses</taxon>
        <taxon>Duplodnaviria</taxon>
        <taxon>Heunggongvirae</taxon>
        <taxon>Peploviricota</taxon>
        <taxon>Herviviricetes</taxon>
        <taxon>Herpesvirales</taxon>
        <taxon>Orthoherpesviridae</taxon>
        <taxon>Betaherpesvirinae</taxon>
        <taxon>Cytomegalovirus</taxon>
        <taxon>Cytomegalovirus paninebeta2</taxon>
    </lineage>
</organism>
<dbReference type="EMBL" id="MZ151943">
    <property type="protein sequence ID" value="QXV67905.1"/>
    <property type="molecule type" value="Genomic_DNA"/>
</dbReference>
<dbReference type="GeneID" id="935447"/>
<keyword evidence="10" id="KW-1038">Host endoplasmic reticulum</keyword>
<evidence type="ECO:0000256" key="11">
    <source>
        <dbReference type="ARBA" id="ARBA00023319"/>
    </source>
</evidence>